<dbReference type="CDD" id="cd00090">
    <property type="entry name" value="HTH_ARSR"/>
    <property type="match status" value="1"/>
</dbReference>
<organism evidence="5 6">
    <name type="scientific">Motilibacter deserti</name>
    <dbReference type="NCBI Taxonomy" id="2714956"/>
    <lineage>
        <taxon>Bacteria</taxon>
        <taxon>Bacillati</taxon>
        <taxon>Actinomycetota</taxon>
        <taxon>Actinomycetes</taxon>
        <taxon>Motilibacterales</taxon>
        <taxon>Motilibacteraceae</taxon>
        <taxon>Motilibacter</taxon>
    </lineage>
</organism>
<proteinExistence type="predicted"/>
<keyword evidence="3" id="KW-0804">Transcription</keyword>
<feature type="domain" description="HTH marR-type" evidence="4">
    <location>
        <begin position="15"/>
        <end position="143"/>
    </location>
</feature>
<sequence length="158" mass="16054">MAQPTASRSASGDAADVIGDALARAIRALKVARGDAPVEGPCLGVLNAVAGSGPARPSDVAAEIALDASTVSRHLQALERLGLVARDRDPSDGRAYRVAVTAAGADAIDSARVARRAVLGSALSPWDAADREQLAGLLARLADDLARPTTSVPNGENR</sequence>
<dbReference type="InterPro" id="IPR052526">
    <property type="entry name" value="HTH-type_Bedaq_tolerance"/>
</dbReference>
<dbReference type="EMBL" id="JAANNP010000006">
    <property type="protein sequence ID" value="NHC14471.1"/>
    <property type="molecule type" value="Genomic_DNA"/>
</dbReference>
<protein>
    <submittedName>
        <fullName evidence="5">Winged helix-turn-helix transcriptional regulator</fullName>
    </submittedName>
</protein>
<dbReference type="PANTHER" id="PTHR39515">
    <property type="entry name" value="CONSERVED PROTEIN"/>
    <property type="match status" value="1"/>
</dbReference>
<dbReference type="SUPFAM" id="SSF46785">
    <property type="entry name" value="Winged helix' DNA-binding domain"/>
    <property type="match status" value="1"/>
</dbReference>
<name>A0ABX0GUA0_9ACTN</name>
<evidence type="ECO:0000259" key="4">
    <source>
        <dbReference type="PROSITE" id="PS50995"/>
    </source>
</evidence>
<comment type="caution">
    <text evidence="5">The sequence shown here is derived from an EMBL/GenBank/DDBJ whole genome shotgun (WGS) entry which is preliminary data.</text>
</comment>
<keyword evidence="2" id="KW-0238">DNA-binding</keyword>
<evidence type="ECO:0000256" key="3">
    <source>
        <dbReference type="ARBA" id="ARBA00023163"/>
    </source>
</evidence>
<dbReference type="InterPro" id="IPR036390">
    <property type="entry name" value="WH_DNA-bd_sf"/>
</dbReference>
<keyword evidence="1" id="KW-0805">Transcription regulation</keyword>
<gene>
    <name evidence="5" type="ORF">G9H71_11845</name>
</gene>
<dbReference type="InterPro" id="IPR023187">
    <property type="entry name" value="Tscrpt_reg_MarR-type_CS"/>
</dbReference>
<dbReference type="SMART" id="SM00347">
    <property type="entry name" value="HTH_MARR"/>
    <property type="match status" value="1"/>
</dbReference>
<dbReference type="PANTHER" id="PTHR39515:SF2">
    <property type="entry name" value="HTH-TYPE TRANSCRIPTIONAL REGULATOR RV0880"/>
    <property type="match status" value="1"/>
</dbReference>
<dbReference type="InterPro" id="IPR036388">
    <property type="entry name" value="WH-like_DNA-bd_sf"/>
</dbReference>
<dbReference type="Pfam" id="PF12802">
    <property type="entry name" value="MarR_2"/>
    <property type="match status" value="1"/>
</dbReference>
<dbReference type="PROSITE" id="PS01117">
    <property type="entry name" value="HTH_MARR_1"/>
    <property type="match status" value="1"/>
</dbReference>
<keyword evidence="6" id="KW-1185">Reference proteome</keyword>
<accession>A0ABX0GUA0</accession>
<dbReference type="Gene3D" id="1.10.10.10">
    <property type="entry name" value="Winged helix-like DNA-binding domain superfamily/Winged helix DNA-binding domain"/>
    <property type="match status" value="1"/>
</dbReference>
<dbReference type="Proteomes" id="UP000800981">
    <property type="component" value="Unassembled WGS sequence"/>
</dbReference>
<evidence type="ECO:0000313" key="6">
    <source>
        <dbReference type="Proteomes" id="UP000800981"/>
    </source>
</evidence>
<evidence type="ECO:0000313" key="5">
    <source>
        <dbReference type="EMBL" id="NHC14471.1"/>
    </source>
</evidence>
<dbReference type="PROSITE" id="PS50995">
    <property type="entry name" value="HTH_MARR_2"/>
    <property type="match status" value="1"/>
</dbReference>
<reference evidence="5 6" key="1">
    <citation type="submission" date="2020-03" db="EMBL/GenBank/DDBJ databases">
        <title>Two novel Motilibacter sp.</title>
        <authorList>
            <person name="Liu S."/>
        </authorList>
    </citation>
    <scope>NUCLEOTIDE SEQUENCE [LARGE SCALE GENOMIC DNA]</scope>
    <source>
        <strain evidence="5 6">E257</strain>
    </source>
</reference>
<evidence type="ECO:0000256" key="2">
    <source>
        <dbReference type="ARBA" id="ARBA00023125"/>
    </source>
</evidence>
<dbReference type="InterPro" id="IPR011991">
    <property type="entry name" value="ArsR-like_HTH"/>
</dbReference>
<dbReference type="PRINTS" id="PR00598">
    <property type="entry name" value="HTHMARR"/>
</dbReference>
<evidence type="ECO:0000256" key="1">
    <source>
        <dbReference type="ARBA" id="ARBA00023015"/>
    </source>
</evidence>
<dbReference type="RefSeq" id="WP_166282012.1">
    <property type="nucleotide sequence ID" value="NZ_JAANNP010000006.1"/>
</dbReference>
<dbReference type="InterPro" id="IPR000835">
    <property type="entry name" value="HTH_MarR-typ"/>
</dbReference>